<evidence type="ECO:0000313" key="5">
    <source>
        <dbReference type="Proteomes" id="UP000234951"/>
    </source>
</evidence>
<reference evidence="3 5" key="1">
    <citation type="submission" date="2017-11" db="EMBL/GenBank/DDBJ databases">
        <title>Comparitive Functional Genomics of Dry Heat Resistant strains isolated from the Viking Spacecraft.</title>
        <authorList>
            <person name="Seuylemezian A."/>
            <person name="Cooper K."/>
            <person name="Vaishampayan P."/>
        </authorList>
    </citation>
    <scope>NUCLEOTIDE SEQUENCE [LARGE SCALE GENOMIC DNA]</scope>
    <source>
        <strain evidence="3 5">M4.6</strain>
    </source>
</reference>
<dbReference type="Proteomes" id="UP000235114">
    <property type="component" value="Unassembled WGS sequence"/>
</dbReference>
<dbReference type="PANTHER" id="PTHR33745:SF3">
    <property type="entry name" value="RSBT CO-ANTAGONIST PROTEIN RSBRC"/>
    <property type="match status" value="1"/>
</dbReference>
<dbReference type="RefSeq" id="WP_101577000.1">
    <property type="nucleotide sequence ID" value="NZ_PGVA01000019.1"/>
</dbReference>
<dbReference type="Gene3D" id="3.30.750.24">
    <property type="entry name" value="STAS domain"/>
    <property type="match status" value="1"/>
</dbReference>
<keyword evidence="1" id="KW-0597">Phosphoprotein</keyword>
<dbReference type="InterPro" id="IPR002645">
    <property type="entry name" value="STAS_dom"/>
</dbReference>
<comment type="caution">
    <text evidence="3">The sequence shown here is derived from an EMBL/GenBank/DDBJ whole genome shotgun (WGS) entry which is preliminary data.</text>
</comment>
<dbReference type="PANTHER" id="PTHR33745">
    <property type="entry name" value="RSBT ANTAGONIST PROTEIN RSBS-RELATED"/>
    <property type="match status" value="1"/>
</dbReference>
<name>A0A2N5GN54_9BACI</name>
<accession>A0A2N5GN54</accession>
<proteinExistence type="predicted"/>
<protein>
    <submittedName>
        <fullName evidence="3">Modulator protein</fullName>
    </submittedName>
</protein>
<gene>
    <name evidence="3" type="ORF">CU635_08820</name>
    <name evidence="4" type="ORF">CVD25_01200</name>
</gene>
<feature type="domain" description="STAS" evidence="2">
    <location>
        <begin position="162"/>
        <end position="273"/>
    </location>
</feature>
<evidence type="ECO:0000256" key="1">
    <source>
        <dbReference type="ARBA" id="ARBA00022553"/>
    </source>
</evidence>
<evidence type="ECO:0000313" key="3">
    <source>
        <dbReference type="EMBL" id="PLR83523.1"/>
    </source>
</evidence>
<evidence type="ECO:0000313" key="4">
    <source>
        <dbReference type="EMBL" id="PLS00709.1"/>
    </source>
</evidence>
<reference evidence="4 6" key="2">
    <citation type="submission" date="2017-12" db="EMBL/GenBank/DDBJ databases">
        <title>Comparative Functional Genomics of Dry Heat Resistant strains isolated from the Viking Spacecraft.</title>
        <authorList>
            <person name="Seuylemezian A."/>
            <person name="Cooper K."/>
            <person name="Vaishampayan P."/>
        </authorList>
    </citation>
    <scope>NUCLEOTIDE SEQUENCE [LARGE SCALE GENOMIC DNA]</scope>
    <source>
        <strain evidence="4 6">ATCC 29669</strain>
    </source>
</reference>
<dbReference type="InterPro" id="IPR036513">
    <property type="entry name" value="STAS_dom_sf"/>
</dbReference>
<evidence type="ECO:0000313" key="6">
    <source>
        <dbReference type="Proteomes" id="UP000235114"/>
    </source>
</evidence>
<keyword evidence="6" id="KW-1185">Reference proteome</keyword>
<dbReference type="InterPro" id="IPR051932">
    <property type="entry name" value="Bact_StressResp_Reg"/>
</dbReference>
<dbReference type="OrthoDB" id="9800154at2"/>
<dbReference type="EMBL" id="PGVD01000004">
    <property type="protein sequence ID" value="PLS00709.1"/>
    <property type="molecule type" value="Genomic_DNA"/>
</dbReference>
<dbReference type="AlphaFoldDB" id="A0A2N5GN54"/>
<organism evidence="3 5">
    <name type="scientific">Bacillus canaveralius</name>
    <dbReference type="NCBI Taxonomy" id="1403243"/>
    <lineage>
        <taxon>Bacteria</taxon>
        <taxon>Bacillati</taxon>
        <taxon>Bacillota</taxon>
        <taxon>Bacilli</taxon>
        <taxon>Bacillales</taxon>
        <taxon>Bacillaceae</taxon>
        <taxon>Bacillus</taxon>
    </lineage>
</organism>
<dbReference type="PROSITE" id="PS50801">
    <property type="entry name" value="STAS"/>
    <property type="match status" value="1"/>
</dbReference>
<evidence type="ECO:0000259" key="2">
    <source>
        <dbReference type="PROSITE" id="PS50801"/>
    </source>
</evidence>
<dbReference type="EMBL" id="PGVA01000019">
    <property type="protein sequence ID" value="PLR83523.1"/>
    <property type="molecule type" value="Genomic_DNA"/>
</dbReference>
<dbReference type="SUPFAM" id="SSF52091">
    <property type="entry name" value="SpoIIaa-like"/>
    <property type="match status" value="1"/>
</dbReference>
<dbReference type="Pfam" id="PF01740">
    <property type="entry name" value="STAS"/>
    <property type="match status" value="1"/>
</dbReference>
<dbReference type="CDD" id="cd07041">
    <property type="entry name" value="STAS_RsbR_RsbS_like"/>
    <property type="match status" value="1"/>
</dbReference>
<sequence>MRSAKHLGQLIVGEKLTLSSKISENLNEKYIRFLEETDLDDQQIVQWRAKLIGYTGQALISFEVKVVWDDVNEWARNTGEAAVQYGVEIDELLNTNKIYRKVIWDFIQENIDKEITKIDSILRINQIIDSILDQTAYMFSVTFVEYHRKRLTLAKDAMLDISTPVVSISDEVAILPLVGELDTYRAKVLMESSLQRCASLGNSELIIDLSGVPIVDTMVASELFQVANALRLVGVRPTFTGLRPELAQAVISLGIDFKEIRILGTLKQAMASIQSS</sequence>
<dbReference type="Proteomes" id="UP000234951">
    <property type="component" value="Unassembled WGS sequence"/>
</dbReference>